<keyword evidence="3" id="KW-1185">Reference proteome</keyword>
<dbReference type="PANTHER" id="PTHR12526">
    <property type="entry name" value="GLYCOSYLTRANSFERASE"/>
    <property type="match status" value="1"/>
</dbReference>
<dbReference type="EMBL" id="FOPC01000016">
    <property type="protein sequence ID" value="SFH08248.1"/>
    <property type="molecule type" value="Genomic_DNA"/>
</dbReference>
<sequence length="359" mass="41422">MALKRILISNIGLPCKQIGSWTNHYNKFLNEHNDFFDFVLSPTESENSQFLFCKKRNWPKGSRFFENMARQKWVFKDYLETLKKIINKTDMFKLVVIDDIVLLKAIVESGLSKKENVELIFDFWGFRFKAEKSVFDQVSKVFFMGYANYLATIEENHAFSPEVIILPVGVDNDHFFTVPKTIKSELRSKYMISEGDLVISWLANDRPEKGIDIFVKAAEKILEVQNDISVLIIGSKKKINTTNPKIINVGRVAHSDVPKYLQLSDVLFLTTLMKEGGPLALAEAYKCGNYVLVPKRGNMKQLYKDLEGVAFVEYPNIVSDWVNTFFKFQNEIKKYKPEGSKLKDTFPYEGWRDGLLNAL</sequence>
<dbReference type="PANTHER" id="PTHR12526:SF637">
    <property type="entry name" value="GLYCOSYLTRANSFERASE EPSF-RELATED"/>
    <property type="match status" value="1"/>
</dbReference>
<dbReference type="AlphaFoldDB" id="A0A1I2X411"/>
<name>A0A1I2X411_9BACT</name>
<organism evidence="2 3">
    <name type="scientific">Algoriphagus hitonicola</name>
    <dbReference type="NCBI Taxonomy" id="435880"/>
    <lineage>
        <taxon>Bacteria</taxon>
        <taxon>Pseudomonadati</taxon>
        <taxon>Bacteroidota</taxon>
        <taxon>Cytophagia</taxon>
        <taxon>Cytophagales</taxon>
        <taxon>Cyclobacteriaceae</taxon>
        <taxon>Algoriphagus</taxon>
    </lineage>
</organism>
<feature type="domain" description="Glycosyl transferase family 1" evidence="1">
    <location>
        <begin position="184"/>
        <end position="314"/>
    </location>
</feature>
<dbReference type="GO" id="GO:0016757">
    <property type="term" value="F:glycosyltransferase activity"/>
    <property type="evidence" value="ECO:0007669"/>
    <property type="project" value="InterPro"/>
</dbReference>
<proteinExistence type="predicted"/>
<dbReference type="SUPFAM" id="SSF53756">
    <property type="entry name" value="UDP-Glycosyltransferase/glycogen phosphorylase"/>
    <property type="match status" value="1"/>
</dbReference>
<reference evidence="3" key="1">
    <citation type="submission" date="2016-10" db="EMBL/GenBank/DDBJ databases">
        <authorList>
            <person name="Varghese N."/>
            <person name="Submissions S."/>
        </authorList>
    </citation>
    <scope>NUCLEOTIDE SEQUENCE [LARGE SCALE GENOMIC DNA]</scope>
    <source>
        <strain evidence="3">DSM 19315</strain>
    </source>
</reference>
<evidence type="ECO:0000313" key="3">
    <source>
        <dbReference type="Proteomes" id="UP000199642"/>
    </source>
</evidence>
<gene>
    <name evidence="2" type="ORF">SAMN04487988_11629</name>
</gene>
<evidence type="ECO:0000259" key="1">
    <source>
        <dbReference type="Pfam" id="PF00534"/>
    </source>
</evidence>
<dbReference type="InterPro" id="IPR001296">
    <property type="entry name" value="Glyco_trans_1"/>
</dbReference>
<dbReference type="OrthoDB" id="9801573at2"/>
<evidence type="ECO:0000313" key="2">
    <source>
        <dbReference type="EMBL" id="SFH08248.1"/>
    </source>
</evidence>
<dbReference type="Proteomes" id="UP000199642">
    <property type="component" value="Unassembled WGS sequence"/>
</dbReference>
<dbReference type="Gene3D" id="3.40.50.2000">
    <property type="entry name" value="Glycogen Phosphorylase B"/>
    <property type="match status" value="2"/>
</dbReference>
<keyword evidence="2" id="KW-0808">Transferase</keyword>
<dbReference type="STRING" id="435880.SAMN04487988_11629"/>
<protein>
    <submittedName>
        <fullName evidence="2">Glycosyl transferases group 1</fullName>
    </submittedName>
</protein>
<dbReference type="RefSeq" id="WP_092793982.1">
    <property type="nucleotide sequence ID" value="NZ_FOPC01000016.1"/>
</dbReference>
<dbReference type="Pfam" id="PF00534">
    <property type="entry name" value="Glycos_transf_1"/>
    <property type="match status" value="1"/>
</dbReference>
<accession>A0A1I2X411</accession>
<dbReference type="CDD" id="cd03801">
    <property type="entry name" value="GT4_PimA-like"/>
    <property type="match status" value="1"/>
</dbReference>